<comment type="similarity">
    <text evidence="2 5">Belongs to the citrate synthase family.</text>
</comment>
<dbReference type="GO" id="GO:0005975">
    <property type="term" value="P:carbohydrate metabolic process"/>
    <property type="evidence" value="ECO:0007669"/>
    <property type="project" value="TreeGrafter"/>
</dbReference>
<dbReference type="OrthoDB" id="9800864at2"/>
<comment type="catalytic activity">
    <reaction evidence="4">
        <text>oxaloacetate + acetyl-CoA + H2O = citrate + CoA + H(+)</text>
        <dbReference type="Rhea" id="RHEA:16845"/>
        <dbReference type="ChEBI" id="CHEBI:15377"/>
        <dbReference type="ChEBI" id="CHEBI:15378"/>
        <dbReference type="ChEBI" id="CHEBI:16452"/>
        <dbReference type="ChEBI" id="CHEBI:16947"/>
        <dbReference type="ChEBI" id="CHEBI:57287"/>
        <dbReference type="ChEBI" id="CHEBI:57288"/>
        <dbReference type="EC" id="2.3.3.16"/>
    </reaction>
</comment>
<dbReference type="PIRSF" id="PIRSF001369">
    <property type="entry name" value="Citrate_synth"/>
    <property type="match status" value="1"/>
</dbReference>
<evidence type="ECO:0000313" key="8">
    <source>
        <dbReference type="Proteomes" id="UP000324781"/>
    </source>
</evidence>
<dbReference type="AlphaFoldDB" id="A0A1M6AF06"/>
<dbReference type="InterPro" id="IPR016143">
    <property type="entry name" value="Citrate_synth-like_sm_a-sub"/>
</dbReference>
<dbReference type="GO" id="GO:0006099">
    <property type="term" value="P:tricarboxylic acid cycle"/>
    <property type="evidence" value="ECO:0007669"/>
    <property type="project" value="UniProtKB-UniPathway"/>
</dbReference>
<feature type="active site" evidence="6">
    <location>
        <position position="392"/>
    </location>
</feature>
<accession>A0A1M6AF06</accession>
<name>A0A1M6AF06_9FIRM</name>
<dbReference type="InterPro" id="IPR016142">
    <property type="entry name" value="Citrate_synth-like_lrg_a-sub"/>
</dbReference>
<dbReference type="RefSeq" id="WP_149677311.1">
    <property type="nucleotide sequence ID" value="NZ_FQZP01000001.1"/>
</dbReference>
<dbReference type="Proteomes" id="UP000324781">
    <property type="component" value="Unassembled WGS sequence"/>
</dbReference>
<feature type="active site" evidence="6">
    <location>
        <position position="333"/>
    </location>
</feature>
<dbReference type="Gene3D" id="1.10.580.10">
    <property type="entry name" value="Citrate Synthase, domain 1"/>
    <property type="match status" value="1"/>
</dbReference>
<proteinExistence type="inferred from homology"/>
<keyword evidence="3 5" id="KW-0808">Transferase</keyword>
<evidence type="ECO:0000256" key="6">
    <source>
        <dbReference type="PIRSR" id="PIRSR001369-1"/>
    </source>
</evidence>
<dbReference type="UniPathway" id="UPA00223"/>
<dbReference type="GO" id="GO:0005829">
    <property type="term" value="C:cytosol"/>
    <property type="evidence" value="ECO:0007669"/>
    <property type="project" value="TreeGrafter"/>
</dbReference>
<evidence type="ECO:0000313" key="7">
    <source>
        <dbReference type="EMBL" id="SHI35134.1"/>
    </source>
</evidence>
<evidence type="ECO:0000256" key="2">
    <source>
        <dbReference type="ARBA" id="ARBA00010566"/>
    </source>
</evidence>
<evidence type="ECO:0000256" key="4">
    <source>
        <dbReference type="ARBA" id="ARBA00049288"/>
    </source>
</evidence>
<protein>
    <recommendedName>
        <fullName evidence="5">Citrate synthase</fullName>
    </recommendedName>
</protein>
<dbReference type="InterPro" id="IPR036969">
    <property type="entry name" value="Citrate_synthase_sf"/>
</dbReference>
<gene>
    <name evidence="7" type="ORF">SAMN05444373_100118</name>
</gene>
<dbReference type="Gene3D" id="1.10.230.10">
    <property type="entry name" value="Cytochrome P450-Terp, domain 2"/>
    <property type="match status" value="1"/>
</dbReference>
<reference evidence="7 8" key="1">
    <citation type="submission" date="2016-11" db="EMBL/GenBank/DDBJ databases">
        <authorList>
            <person name="Varghese N."/>
            <person name="Submissions S."/>
        </authorList>
    </citation>
    <scope>NUCLEOTIDE SEQUENCE [LARGE SCALE GENOMIC DNA]</scope>
    <source>
        <strain evidence="7 8">DSM 19027</strain>
    </source>
</reference>
<dbReference type="CDD" id="cd06113">
    <property type="entry name" value="citrate_synt_like_1_2"/>
    <property type="match status" value="1"/>
</dbReference>
<evidence type="ECO:0000256" key="3">
    <source>
        <dbReference type="ARBA" id="ARBA00022679"/>
    </source>
</evidence>
<dbReference type="PANTHER" id="PTHR11739:SF4">
    <property type="entry name" value="CITRATE SYNTHASE, PEROXISOMAL"/>
    <property type="match status" value="1"/>
</dbReference>
<dbReference type="SUPFAM" id="SSF48256">
    <property type="entry name" value="Citrate synthase"/>
    <property type="match status" value="1"/>
</dbReference>
<evidence type="ECO:0000256" key="5">
    <source>
        <dbReference type="PIRNR" id="PIRNR001369"/>
    </source>
</evidence>
<comment type="pathway">
    <text evidence="1">Carbohydrate metabolism; tricarboxylic acid cycle.</text>
</comment>
<evidence type="ECO:0000256" key="1">
    <source>
        <dbReference type="ARBA" id="ARBA00005163"/>
    </source>
</evidence>
<keyword evidence="8" id="KW-1185">Reference proteome</keyword>
<organism evidence="7 8">
    <name type="scientific">Thermoclostridium caenicola</name>
    <dbReference type="NCBI Taxonomy" id="659425"/>
    <lineage>
        <taxon>Bacteria</taxon>
        <taxon>Bacillati</taxon>
        <taxon>Bacillota</taxon>
        <taxon>Clostridia</taxon>
        <taxon>Eubacteriales</taxon>
        <taxon>Oscillospiraceae</taxon>
        <taxon>Thermoclostridium</taxon>
    </lineage>
</organism>
<dbReference type="InterPro" id="IPR024176">
    <property type="entry name" value="Citrate_synthase_bac-typ"/>
</dbReference>
<dbReference type="PANTHER" id="PTHR11739">
    <property type="entry name" value="CITRATE SYNTHASE"/>
    <property type="match status" value="1"/>
</dbReference>
<dbReference type="NCBIfam" id="NF010635">
    <property type="entry name" value="PRK14032.1"/>
    <property type="match status" value="1"/>
</dbReference>
<dbReference type="InterPro" id="IPR002020">
    <property type="entry name" value="Citrate_synthase"/>
</dbReference>
<dbReference type="PRINTS" id="PR00143">
    <property type="entry name" value="CITRTSNTHASE"/>
</dbReference>
<sequence>MLKEITQAELDNYFDIWGEAAEIKCRFMPGVYSKYNVKRGLRNEDGSGVLVGLTEIGEVHAYVIDENEKIPVEGRLIYRGIDIYDLVEGFLSEDRFGFEECAYLLLHGDLPTERELEQFRSVLAAYRSIPEDFVRSNILNVPSRDLMNQLARLVLIWYSYDDNPDDTSVKNLLKQSVNLIAKFPLMAAYSYQAKAHYLDGKSLVIHKPRPELSTAENLLMLLRASGEYTPLEAKVLDLALVLHAEHGGGNNSTFAAHVVSSSGTDIYSSLAAAIGSLKGPKHGGANSKVIGMMEDLKREVKDWGSDAQIRDYLAKIVRKEAFDRSGLIYGMGHAVYTLSDPRCILLREQAEQLACQKGRMEEFELHKRVERLAPEVFREIKKSDKPMCANIDFYSGFVYNMLDIPVEMNTPIFAIARVVGWCAHIIEEHLNGGRIIRPAYKNIKKRQDYVRLKDRGQDSPV</sequence>
<dbReference type="EMBL" id="FQZP01000001">
    <property type="protein sequence ID" value="SHI35134.1"/>
    <property type="molecule type" value="Genomic_DNA"/>
</dbReference>
<dbReference type="Pfam" id="PF00285">
    <property type="entry name" value="Citrate_synt"/>
    <property type="match status" value="1"/>
</dbReference>
<dbReference type="GO" id="GO:0036440">
    <property type="term" value="F:citrate synthase activity"/>
    <property type="evidence" value="ECO:0007669"/>
    <property type="project" value="UniProtKB-EC"/>
</dbReference>